<evidence type="ECO:0000313" key="1">
    <source>
        <dbReference type="EMBL" id="QCP33792.1"/>
    </source>
</evidence>
<proteinExistence type="predicted"/>
<dbReference type="KEGG" id="arf:AR1Y2_0338"/>
<name>A0A4P8I8H6_9FIRM</name>
<protein>
    <submittedName>
        <fullName evidence="1">Uncharacterized protein</fullName>
    </submittedName>
</protein>
<dbReference type="EMBL" id="CP040058">
    <property type="protein sequence ID" value="QCP33792.1"/>
    <property type="molecule type" value="Genomic_DNA"/>
</dbReference>
<dbReference type="AlphaFoldDB" id="A0A4P8I8H6"/>
<accession>A0A4P8I8H6</accession>
<dbReference type="Proteomes" id="UP000298653">
    <property type="component" value="Chromosome"/>
</dbReference>
<reference evidence="1 2" key="1">
    <citation type="submission" date="2019-05" db="EMBL/GenBank/DDBJ databases">
        <title>Complete genome sequencing of Anaerostipes rhamnosivorans.</title>
        <authorList>
            <person name="Bui T.P.N."/>
            <person name="de Vos W.M."/>
        </authorList>
    </citation>
    <scope>NUCLEOTIDE SEQUENCE [LARGE SCALE GENOMIC DNA]</scope>
    <source>
        <strain evidence="1 2">1y2</strain>
    </source>
</reference>
<keyword evidence="2" id="KW-1185">Reference proteome</keyword>
<gene>
    <name evidence="1" type="ORF">AR1Y2_0338</name>
</gene>
<organism evidence="1 2">
    <name type="scientific">Anaerostipes rhamnosivorans</name>
    <dbReference type="NCBI Taxonomy" id="1229621"/>
    <lineage>
        <taxon>Bacteria</taxon>
        <taxon>Bacillati</taxon>
        <taxon>Bacillota</taxon>
        <taxon>Clostridia</taxon>
        <taxon>Lachnospirales</taxon>
        <taxon>Lachnospiraceae</taxon>
        <taxon>Anaerostipes</taxon>
    </lineage>
</organism>
<sequence>MKQKKCQVKVNQFFYQHPKSRKWFCRLVASLEEAKDCLCRSR</sequence>
<evidence type="ECO:0000313" key="2">
    <source>
        <dbReference type="Proteomes" id="UP000298653"/>
    </source>
</evidence>